<name>A0A9P6LAQ8_9AGAM</name>
<keyword evidence="3" id="KW-1185">Reference proteome</keyword>
<accession>A0A9P6LAQ8</accession>
<evidence type="ECO:0000313" key="3">
    <source>
        <dbReference type="Proteomes" id="UP000736335"/>
    </source>
</evidence>
<proteinExistence type="predicted"/>
<protein>
    <submittedName>
        <fullName evidence="2">Uncharacterized protein</fullName>
    </submittedName>
</protein>
<reference evidence="2" key="2">
    <citation type="submission" date="2020-11" db="EMBL/GenBank/DDBJ databases">
        <authorList>
            <consortium name="DOE Joint Genome Institute"/>
            <person name="Kuo A."/>
            <person name="Miyauchi S."/>
            <person name="Kiss E."/>
            <person name="Drula E."/>
            <person name="Kohler A."/>
            <person name="Sanchez-Garcia M."/>
            <person name="Andreopoulos B."/>
            <person name="Barry K.W."/>
            <person name="Bonito G."/>
            <person name="Buee M."/>
            <person name="Carver A."/>
            <person name="Chen C."/>
            <person name="Cichocki N."/>
            <person name="Clum A."/>
            <person name="Culley D."/>
            <person name="Crous P.W."/>
            <person name="Fauchery L."/>
            <person name="Girlanda M."/>
            <person name="Hayes R."/>
            <person name="Keri Z."/>
            <person name="Labutti K."/>
            <person name="Lipzen A."/>
            <person name="Lombard V."/>
            <person name="Magnuson J."/>
            <person name="Maillard F."/>
            <person name="Morin E."/>
            <person name="Murat C."/>
            <person name="Nolan M."/>
            <person name="Ohm R."/>
            <person name="Pangilinan J."/>
            <person name="Pereira M."/>
            <person name="Perotto S."/>
            <person name="Peter M."/>
            <person name="Riley R."/>
            <person name="Sitrit Y."/>
            <person name="Stielow B."/>
            <person name="Szollosi G."/>
            <person name="Zifcakova L."/>
            <person name="Stursova M."/>
            <person name="Spatafora J.W."/>
            <person name="Tedersoo L."/>
            <person name="Vaario L.-M."/>
            <person name="Yamada A."/>
            <person name="Yan M."/>
            <person name="Wang P."/>
            <person name="Xu J."/>
            <person name="Bruns T."/>
            <person name="Baldrian P."/>
            <person name="Vilgalys R."/>
            <person name="Henrissat B."/>
            <person name="Grigoriev I.V."/>
            <person name="Hibbett D."/>
            <person name="Nagy L.G."/>
            <person name="Martin F.M."/>
        </authorList>
    </citation>
    <scope>NUCLEOTIDE SEQUENCE</scope>
    <source>
        <strain evidence="2">UH-Tt-Lm1</strain>
    </source>
</reference>
<dbReference type="Proteomes" id="UP000736335">
    <property type="component" value="Unassembled WGS sequence"/>
</dbReference>
<sequence length="717" mass="79098">MAKATYDYQILAFWATKADETPATALILARSSSLILPLRSHHVSKPAGMGDISGMGVFRHGHALWEPEPNHNYERIKLGDVGYIRRGGFHLLFSATRPLDSCQLGQDVPQSFEPLDVGPFTLRQPLSPGCITESVVEKSGVDVGASASATPSAEPAVSFSFELTKEQGAALVTKCHTFRADVECEADYEEYTKRHYNSWVTFSRKKRLGNDIKPVLVTGVDMTREFSMMAYSSNGASLSSKFTIPAPLIASASGSAWGKWETRGLIHTNCGPHLQNLPPLPEGLGPEIFKPNIEGGPQRPYPNTEETPEELNPKIVKIPEQFNQCVFVRYYTMRWRALWIPEVMKASAGPHDLGPGKNYDETLPELMVQSTSDSNTGFEGGGGSATDYYSLVPYDDSNLEPIHNEERDDFDVIAKYVFENSKAEAVLIHHRDIYQMREGTLTSEMSGILSERRPDIEVDGDGVGRLIGSHCRQDAVYHHSPSGDTSQSGLVHGDSPSNNAAEAVFDKVYERLIENIGSSTQTRPYSHETAIRDDGSLIPQRLYVQGTSIPNDGAPQKIYFATAGGRHLPAELALAGRCDLLVDRDSAVFTELGQTLNLRIEWPGYDGWGAQIRIVNYQEKPKSISRAKLVTDIAKLLHKFIEIKKSVSIDPAYEKFRVGPGGIELHHIGIASLDRVSRGSWQPTLVYNGLKLEEIGRNHLLGSLGKPHYHSEIAQSL</sequence>
<feature type="region of interest" description="Disordered" evidence="1">
    <location>
        <begin position="476"/>
        <end position="497"/>
    </location>
</feature>
<dbReference type="AlphaFoldDB" id="A0A9P6LAQ8"/>
<feature type="compositionally biased region" description="Polar residues" evidence="1">
    <location>
        <begin position="482"/>
        <end position="497"/>
    </location>
</feature>
<evidence type="ECO:0000256" key="1">
    <source>
        <dbReference type="SAM" id="MobiDB-lite"/>
    </source>
</evidence>
<organism evidence="2 3">
    <name type="scientific">Thelephora terrestris</name>
    <dbReference type="NCBI Taxonomy" id="56493"/>
    <lineage>
        <taxon>Eukaryota</taxon>
        <taxon>Fungi</taxon>
        <taxon>Dikarya</taxon>
        <taxon>Basidiomycota</taxon>
        <taxon>Agaricomycotina</taxon>
        <taxon>Agaricomycetes</taxon>
        <taxon>Thelephorales</taxon>
        <taxon>Thelephoraceae</taxon>
        <taxon>Thelephora</taxon>
    </lineage>
</organism>
<comment type="caution">
    <text evidence="2">The sequence shown here is derived from an EMBL/GenBank/DDBJ whole genome shotgun (WGS) entry which is preliminary data.</text>
</comment>
<evidence type="ECO:0000313" key="2">
    <source>
        <dbReference type="EMBL" id="KAF9791044.1"/>
    </source>
</evidence>
<reference evidence="2" key="1">
    <citation type="journal article" date="2020" name="Nat. Commun.">
        <title>Large-scale genome sequencing of mycorrhizal fungi provides insights into the early evolution of symbiotic traits.</title>
        <authorList>
            <person name="Miyauchi S."/>
            <person name="Kiss E."/>
            <person name="Kuo A."/>
            <person name="Drula E."/>
            <person name="Kohler A."/>
            <person name="Sanchez-Garcia M."/>
            <person name="Morin E."/>
            <person name="Andreopoulos B."/>
            <person name="Barry K.W."/>
            <person name="Bonito G."/>
            <person name="Buee M."/>
            <person name="Carver A."/>
            <person name="Chen C."/>
            <person name="Cichocki N."/>
            <person name="Clum A."/>
            <person name="Culley D."/>
            <person name="Crous P.W."/>
            <person name="Fauchery L."/>
            <person name="Girlanda M."/>
            <person name="Hayes R.D."/>
            <person name="Keri Z."/>
            <person name="LaButti K."/>
            <person name="Lipzen A."/>
            <person name="Lombard V."/>
            <person name="Magnuson J."/>
            <person name="Maillard F."/>
            <person name="Murat C."/>
            <person name="Nolan M."/>
            <person name="Ohm R.A."/>
            <person name="Pangilinan J."/>
            <person name="Pereira M.F."/>
            <person name="Perotto S."/>
            <person name="Peter M."/>
            <person name="Pfister S."/>
            <person name="Riley R."/>
            <person name="Sitrit Y."/>
            <person name="Stielow J.B."/>
            <person name="Szollosi G."/>
            <person name="Zifcakova L."/>
            <person name="Stursova M."/>
            <person name="Spatafora J.W."/>
            <person name="Tedersoo L."/>
            <person name="Vaario L.M."/>
            <person name="Yamada A."/>
            <person name="Yan M."/>
            <person name="Wang P."/>
            <person name="Xu J."/>
            <person name="Bruns T."/>
            <person name="Baldrian P."/>
            <person name="Vilgalys R."/>
            <person name="Dunand C."/>
            <person name="Henrissat B."/>
            <person name="Grigoriev I.V."/>
            <person name="Hibbett D."/>
            <person name="Nagy L.G."/>
            <person name="Martin F.M."/>
        </authorList>
    </citation>
    <scope>NUCLEOTIDE SEQUENCE</scope>
    <source>
        <strain evidence="2">UH-Tt-Lm1</strain>
    </source>
</reference>
<dbReference type="EMBL" id="WIUZ02000002">
    <property type="protein sequence ID" value="KAF9791044.1"/>
    <property type="molecule type" value="Genomic_DNA"/>
</dbReference>
<dbReference type="OrthoDB" id="3222453at2759"/>
<gene>
    <name evidence="2" type="ORF">BJ322DRAFT_1171048</name>
</gene>